<name>A0ABD3KTN0_EUCGL</name>
<reference evidence="2 3" key="1">
    <citation type="submission" date="2024-11" db="EMBL/GenBank/DDBJ databases">
        <title>Chromosome-level genome assembly of Eucalyptus globulus Labill. provides insights into its genome evolution.</title>
        <authorList>
            <person name="Li X."/>
        </authorList>
    </citation>
    <scope>NUCLEOTIDE SEQUENCE [LARGE SCALE GENOMIC DNA]</scope>
    <source>
        <strain evidence="2">CL2024</strain>
        <tissue evidence="2">Fresh tender leaves</tissue>
    </source>
</reference>
<evidence type="ECO:0000313" key="3">
    <source>
        <dbReference type="Proteomes" id="UP001634007"/>
    </source>
</evidence>
<dbReference type="EMBL" id="JBJKBG010000004">
    <property type="protein sequence ID" value="KAL3741644.1"/>
    <property type="molecule type" value="Genomic_DNA"/>
</dbReference>
<accession>A0ABD3KTN0</accession>
<dbReference type="Proteomes" id="UP001634007">
    <property type="component" value="Unassembled WGS sequence"/>
</dbReference>
<feature type="non-terminal residue" evidence="2">
    <location>
        <position position="1"/>
    </location>
</feature>
<evidence type="ECO:0000313" key="2">
    <source>
        <dbReference type="EMBL" id="KAL3741644.1"/>
    </source>
</evidence>
<feature type="region of interest" description="Disordered" evidence="1">
    <location>
        <begin position="1"/>
        <end position="25"/>
    </location>
</feature>
<proteinExistence type="predicted"/>
<sequence>CKHGKTRMPFTRLTRMKDEMKKARDRAMQSWLDSCPILDKLEKPHAISRMPE</sequence>
<gene>
    <name evidence="2" type="ORF">ACJRO7_017153</name>
</gene>
<protein>
    <submittedName>
        <fullName evidence="2">Uncharacterized protein</fullName>
    </submittedName>
</protein>
<comment type="caution">
    <text evidence="2">The sequence shown here is derived from an EMBL/GenBank/DDBJ whole genome shotgun (WGS) entry which is preliminary data.</text>
</comment>
<keyword evidence="3" id="KW-1185">Reference proteome</keyword>
<feature type="compositionally biased region" description="Basic and acidic residues" evidence="1">
    <location>
        <begin position="15"/>
        <end position="25"/>
    </location>
</feature>
<organism evidence="2 3">
    <name type="scientific">Eucalyptus globulus</name>
    <name type="common">Tasmanian blue gum</name>
    <dbReference type="NCBI Taxonomy" id="34317"/>
    <lineage>
        <taxon>Eukaryota</taxon>
        <taxon>Viridiplantae</taxon>
        <taxon>Streptophyta</taxon>
        <taxon>Embryophyta</taxon>
        <taxon>Tracheophyta</taxon>
        <taxon>Spermatophyta</taxon>
        <taxon>Magnoliopsida</taxon>
        <taxon>eudicotyledons</taxon>
        <taxon>Gunneridae</taxon>
        <taxon>Pentapetalae</taxon>
        <taxon>rosids</taxon>
        <taxon>malvids</taxon>
        <taxon>Myrtales</taxon>
        <taxon>Myrtaceae</taxon>
        <taxon>Myrtoideae</taxon>
        <taxon>Eucalypteae</taxon>
        <taxon>Eucalyptus</taxon>
    </lineage>
</organism>
<evidence type="ECO:0000256" key="1">
    <source>
        <dbReference type="SAM" id="MobiDB-lite"/>
    </source>
</evidence>
<dbReference type="AlphaFoldDB" id="A0ABD3KTN0"/>